<dbReference type="GO" id="GO:0000150">
    <property type="term" value="F:DNA strand exchange activity"/>
    <property type="evidence" value="ECO:0007669"/>
    <property type="project" value="InterPro"/>
</dbReference>
<dbReference type="InterPro" id="IPR038109">
    <property type="entry name" value="DNA_bind_recomb_sf"/>
</dbReference>
<dbReference type="GO" id="GO:0003677">
    <property type="term" value="F:DNA binding"/>
    <property type="evidence" value="ECO:0007669"/>
    <property type="project" value="InterPro"/>
</dbReference>
<accession>A0A0V8QIR4</accession>
<dbReference type="Gene3D" id="3.90.1750.20">
    <property type="entry name" value="Putative Large Serine Recombinase, Chain B, Domain 2"/>
    <property type="match status" value="1"/>
</dbReference>
<feature type="domain" description="Recombinase" evidence="1">
    <location>
        <begin position="5"/>
        <end position="91"/>
    </location>
</feature>
<sequence>MGHTPYGYRIENGNAVIEPKEAEAVVKMCEGYLDGLSLKAAAETAGIVVTHCQAKRMMQNEKYLGTDYYPAILTRDVMDKVKAELEKRATGLGRVFEPKEKAKRKVQKAFYFGNAETRFKNPYKQAEYLYGLIEGVQMNG</sequence>
<proteinExistence type="predicted"/>
<dbReference type="OrthoDB" id="2188903at2"/>
<protein>
    <recommendedName>
        <fullName evidence="1">Recombinase domain-containing protein</fullName>
    </recommendedName>
</protein>
<dbReference type="STRING" id="290052.ASU35_05415"/>
<keyword evidence="3" id="KW-1185">Reference proteome</keyword>
<dbReference type="EMBL" id="LNAM01000013">
    <property type="protein sequence ID" value="KSV60452.1"/>
    <property type="molecule type" value="Genomic_DNA"/>
</dbReference>
<reference evidence="2 3" key="1">
    <citation type="submission" date="2015-11" db="EMBL/GenBank/DDBJ databases">
        <title>Butyribacter intestini gen. nov., sp. nov., a butyric acid-producing bacterium of the family Lachnospiraceae isolated from the human faeces.</title>
        <authorList>
            <person name="Zou Y."/>
            <person name="Xue W."/>
            <person name="Luo G."/>
            <person name="Lv M."/>
        </authorList>
    </citation>
    <scope>NUCLEOTIDE SEQUENCE [LARGE SCALE GENOMIC DNA]</scope>
    <source>
        <strain evidence="2 3">ACET-33324</strain>
    </source>
</reference>
<gene>
    <name evidence="2" type="ORF">ASU35_05415</name>
</gene>
<organism evidence="2 3">
    <name type="scientific">Acetivibrio ethanolgignens</name>
    <dbReference type="NCBI Taxonomy" id="290052"/>
    <lineage>
        <taxon>Bacteria</taxon>
        <taxon>Bacillati</taxon>
        <taxon>Bacillota</taxon>
        <taxon>Clostridia</taxon>
        <taxon>Eubacteriales</taxon>
        <taxon>Oscillospiraceae</taxon>
        <taxon>Acetivibrio</taxon>
    </lineage>
</organism>
<name>A0A0V8QIR4_9FIRM</name>
<dbReference type="AlphaFoldDB" id="A0A0V8QIR4"/>
<dbReference type="PROSITE" id="PS51737">
    <property type="entry name" value="RECOMBINASE_DNA_BIND"/>
    <property type="match status" value="1"/>
</dbReference>
<evidence type="ECO:0000259" key="1">
    <source>
        <dbReference type="PROSITE" id="PS51737"/>
    </source>
</evidence>
<dbReference type="Proteomes" id="UP000054874">
    <property type="component" value="Unassembled WGS sequence"/>
</dbReference>
<dbReference type="InterPro" id="IPR011109">
    <property type="entry name" value="DNA_bind_recombinase_dom"/>
</dbReference>
<evidence type="ECO:0000313" key="2">
    <source>
        <dbReference type="EMBL" id="KSV60452.1"/>
    </source>
</evidence>
<comment type="caution">
    <text evidence="2">The sequence shown here is derived from an EMBL/GenBank/DDBJ whole genome shotgun (WGS) entry which is preliminary data.</text>
</comment>
<evidence type="ECO:0000313" key="3">
    <source>
        <dbReference type="Proteomes" id="UP000054874"/>
    </source>
</evidence>